<dbReference type="EMBL" id="CP021641">
    <property type="protein sequence ID" value="ASR88324.1"/>
    <property type="molecule type" value="Genomic_DNA"/>
</dbReference>
<protein>
    <recommendedName>
        <fullName evidence="3">Lipoprotein</fullName>
    </recommendedName>
</protein>
<proteinExistence type="predicted"/>
<reference evidence="1 2" key="1">
    <citation type="submission" date="2017-05" db="EMBL/GenBank/DDBJ databases">
        <authorList>
            <person name="Qiu J.G."/>
            <person name="He J."/>
        </authorList>
    </citation>
    <scope>NUCLEOTIDE SEQUENCE [LARGE SCALE GENOMIC DNA]</scope>
    <source>
        <strain evidence="1 2">JQ135</strain>
    </source>
</reference>
<dbReference type="AlphaFoldDB" id="A0AB33CYG1"/>
<gene>
    <name evidence="1" type="ORF">AFA_01960</name>
</gene>
<evidence type="ECO:0008006" key="3">
    <source>
        <dbReference type="Google" id="ProtNLM"/>
    </source>
</evidence>
<evidence type="ECO:0000313" key="2">
    <source>
        <dbReference type="Proteomes" id="UP000214561"/>
    </source>
</evidence>
<dbReference type="KEGG" id="afq:AFA_01960"/>
<organism evidence="1 2">
    <name type="scientific">Alcaligenes faecalis</name>
    <dbReference type="NCBI Taxonomy" id="511"/>
    <lineage>
        <taxon>Bacteria</taxon>
        <taxon>Pseudomonadati</taxon>
        <taxon>Pseudomonadota</taxon>
        <taxon>Betaproteobacteria</taxon>
        <taxon>Burkholderiales</taxon>
        <taxon>Alcaligenaceae</taxon>
        <taxon>Alcaligenes</taxon>
    </lineage>
</organism>
<sequence length="65" mass="7281">MATILFFGIFIATCGKTNQPPKATSNEEQKVLHLQTPTSETLLNQQLESNKSMQTPSLKFELNKN</sequence>
<dbReference type="Proteomes" id="UP000214561">
    <property type="component" value="Chromosome"/>
</dbReference>
<accession>A0AB33CYG1</accession>
<evidence type="ECO:0000313" key="1">
    <source>
        <dbReference type="EMBL" id="ASR88324.1"/>
    </source>
</evidence>
<name>A0AB33CYG1_ALCFA</name>